<name>A0A8H4UKQ6_9HYPO</name>
<dbReference type="AlphaFoldDB" id="A0A8H4UKQ6"/>
<comment type="caution">
    <text evidence="2">The sequence shown here is derived from an EMBL/GenBank/DDBJ whole genome shotgun (WGS) entry which is preliminary data.</text>
</comment>
<dbReference type="OrthoDB" id="5100052at2759"/>
<proteinExistence type="predicted"/>
<dbReference type="EMBL" id="JABEYC010000348">
    <property type="protein sequence ID" value="KAF4978708.1"/>
    <property type="molecule type" value="Genomic_DNA"/>
</dbReference>
<evidence type="ECO:0000256" key="1">
    <source>
        <dbReference type="SAM" id="MobiDB-lite"/>
    </source>
</evidence>
<organism evidence="2 3">
    <name type="scientific">Fusarium zealandicum</name>
    <dbReference type="NCBI Taxonomy" id="1053134"/>
    <lineage>
        <taxon>Eukaryota</taxon>
        <taxon>Fungi</taxon>
        <taxon>Dikarya</taxon>
        <taxon>Ascomycota</taxon>
        <taxon>Pezizomycotina</taxon>
        <taxon>Sordariomycetes</taxon>
        <taxon>Hypocreomycetidae</taxon>
        <taxon>Hypocreales</taxon>
        <taxon>Nectriaceae</taxon>
        <taxon>Fusarium</taxon>
        <taxon>Fusarium staphyleae species complex</taxon>
    </lineage>
</organism>
<feature type="compositionally biased region" description="Low complexity" evidence="1">
    <location>
        <begin position="1"/>
        <end position="12"/>
    </location>
</feature>
<dbReference type="Proteomes" id="UP000635477">
    <property type="component" value="Unassembled WGS sequence"/>
</dbReference>
<gene>
    <name evidence="2" type="ORF">FZEAL_4950</name>
</gene>
<keyword evidence="3" id="KW-1185">Reference proteome</keyword>
<reference evidence="2" key="1">
    <citation type="journal article" date="2020" name="BMC Genomics">
        <title>Correction to: Identification and distribution of gene clusters required for synthesis of sphingolipid metabolism inhibitors in diverse species of the filamentous fungus Fusarium.</title>
        <authorList>
            <person name="Kim H.S."/>
            <person name="Lohmar J.M."/>
            <person name="Busman M."/>
            <person name="Brown D.W."/>
            <person name="Naumann T.A."/>
            <person name="Divon H.H."/>
            <person name="Lysoe E."/>
            <person name="Uhlig S."/>
            <person name="Proctor R.H."/>
        </authorList>
    </citation>
    <scope>NUCLEOTIDE SEQUENCE</scope>
    <source>
        <strain evidence="2">NRRL 22465</strain>
    </source>
</reference>
<feature type="region of interest" description="Disordered" evidence="1">
    <location>
        <begin position="1"/>
        <end position="32"/>
    </location>
</feature>
<sequence>MSTSTSETSSSSPDVEEVPRSEFTTVDEDDEPNYQAEYPLILCGKCGSVLNFLADTCECIDGSDVAPAA</sequence>
<protein>
    <submittedName>
        <fullName evidence="2">Uncharacterized protein</fullName>
    </submittedName>
</protein>
<evidence type="ECO:0000313" key="3">
    <source>
        <dbReference type="Proteomes" id="UP000635477"/>
    </source>
</evidence>
<evidence type="ECO:0000313" key="2">
    <source>
        <dbReference type="EMBL" id="KAF4978708.1"/>
    </source>
</evidence>
<accession>A0A8H4UKQ6</accession>
<reference evidence="2" key="2">
    <citation type="submission" date="2020-05" db="EMBL/GenBank/DDBJ databases">
        <authorList>
            <person name="Kim H.-S."/>
            <person name="Proctor R.H."/>
            <person name="Brown D.W."/>
        </authorList>
    </citation>
    <scope>NUCLEOTIDE SEQUENCE</scope>
    <source>
        <strain evidence="2">NRRL 22465</strain>
    </source>
</reference>